<dbReference type="CDD" id="cd17923">
    <property type="entry name" value="DEXHc_Hrq1-like"/>
    <property type="match status" value="1"/>
</dbReference>
<evidence type="ECO:0000256" key="1">
    <source>
        <dbReference type="ARBA" id="ARBA00022741"/>
    </source>
</evidence>
<dbReference type="InterPro" id="IPR055227">
    <property type="entry name" value="HRQ1_WHD"/>
</dbReference>
<evidence type="ECO:0000313" key="6">
    <source>
        <dbReference type="EMBL" id="BBD09462.1"/>
    </source>
</evidence>
<gene>
    <name evidence="6" type="ORF">DFE_2736</name>
</gene>
<dbReference type="Pfam" id="PF13482">
    <property type="entry name" value="RNase_H_2"/>
    <property type="match status" value="1"/>
</dbReference>
<dbReference type="InterPro" id="IPR011545">
    <property type="entry name" value="DEAD/DEAH_box_helicase_dom"/>
</dbReference>
<dbReference type="Pfam" id="PF00270">
    <property type="entry name" value="DEAD"/>
    <property type="match status" value="1"/>
</dbReference>
<dbReference type="SMART" id="SM00490">
    <property type="entry name" value="HELICc"/>
    <property type="match status" value="1"/>
</dbReference>
<dbReference type="Proteomes" id="UP000269883">
    <property type="component" value="Chromosome"/>
</dbReference>
<dbReference type="GO" id="GO:0005524">
    <property type="term" value="F:ATP binding"/>
    <property type="evidence" value="ECO:0007669"/>
    <property type="project" value="UniProtKB-KW"/>
</dbReference>
<dbReference type="InterPro" id="IPR027417">
    <property type="entry name" value="P-loop_NTPase"/>
</dbReference>
<feature type="domain" description="Helicase C-terminal" evidence="5">
    <location>
        <begin position="275"/>
        <end position="428"/>
    </location>
</feature>
<dbReference type="Pfam" id="PF00271">
    <property type="entry name" value="Helicase_C"/>
    <property type="match status" value="1"/>
</dbReference>
<reference evidence="6 7" key="1">
    <citation type="journal article" date="2018" name="Sci. Adv.">
        <title>Multi-heme cytochromes provide a pathway for survival in energy-limited environments.</title>
        <authorList>
            <person name="Deng X."/>
            <person name="Dohmae N."/>
            <person name="Nealson K.H."/>
            <person name="Hashimoto K."/>
            <person name="Okamoto A."/>
        </authorList>
    </citation>
    <scope>NUCLEOTIDE SEQUENCE [LARGE SCALE GENOMIC DNA]</scope>
    <source>
        <strain evidence="6 7">IS5</strain>
    </source>
</reference>
<accession>A0A2Z6B1T8</accession>
<keyword evidence="1" id="KW-0547">Nucleotide-binding</keyword>
<evidence type="ECO:0000259" key="5">
    <source>
        <dbReference type="PROSITE" id="PS51194"/>
    </source>
</evidence>
<dbReference type="GO" id="GO:0006289">
    <property type="term" value="P:nucleotide-excision repair"/>
    <property type="evidence" value="ECO:0007669"/>
    <property type="project" value="TreeGrafter"/>
</dbReference>
<proteinExistence type="predicted"/>
<dbReference type="GO" id="GO:0043138">
    <property type="term" value="F:3'-5' DNA helicase activity"/>
    <property type="evidence" value="ECO:0007669"/>
    <property type="project" value="TreeGrafter"/>
</dbReference>
<protein>
    <submittedName>
        <fullName evidence="6">DEAD/DEAH box helicase domain protein</fullName>
    </submittedName>
</protein>
<feature type="compositionally biased region" description="Basic and acidic residues" evidence="3">
    <location>
        <begin position="804"/>
        <end position="815"/>
    </location>
</feature>
<evidence type="ECO:0000313" key="7">
    <source>
        <dbReference type="Proteomes" id="UP000269883"/>
    </source>
</evidence>
<dbReference type="AlphaFoldDB" id="A0A2Z6B1T8"/>
<dbReference type="SMART" id="SM00487">
    <property type="entry name" value="DEXDc"/>
    <property type="match status" value="1"/>
</dbReference>
<evidence type="ECO:0000256" key="3">
    <source>
        <dbReference type="SAM" id="MobiDB-lite"/>
    </source>
</evidence>
<dbReference type="InterPro" id="IPR001650">
    <property type="entry name" value="Helicase_C-like"/>
</dbReference>
<evidence type="ECO:0000256" key="2">
    <source>
        <dbReference type="ARBA" id="ARBA00022840"/>
    </source>
</evidence>
<dbReference type="PANTHER" id="PTHR47957:SF3">
    <property type="entry name" value="ATP-DEPENDENT HELICASE HRQ1"/>
    <property type="match status" value="1"/>
</dbReference>
<keyword evidence="6" id="KW-0347">Helicase</keyword>
<keyword evidence="7" id="KW-1185">Reference proteome</keyword>
<dbReference type="PROSITE" id="PS51192">
    <property type="entry name" value="HELICASE_ATP_BIND_1"/>
    <property type="match status" value="1"/>
</dbReference>
<dbReference type="PANTHER" id="PTHR47957">
    <property type="entry name" value="ATP-DEPENDENT HELICASE HRQ1"/>
    <property type="match status" value="1"/>
</dbReference>
<name>A0A2Z6B1T8_9BACT</name>
<dbReference type="Gene3D" id="3.40.50.300">
    <property type="entry name" value="P-loop containing nucleotide triphosphate hydrolases"/>
    <property type="match status" value="2"/>
</dbReference>
<keyword evidence="6" id="KW-0378">Hydrolase</keyword>
<evidence type="ECO:0000259" key="4">
    <source>
        <dbReference type="PROSITE" id="PS51192"/>
    </source>
</evidence>
<dbReference type="CDD" id="cd18797">
    <property type="entry name" value="SF2_C_Hrq"/>
    <property type="match status" value="1"/>
</dbReference>
<dbReference type="Pfam" id="PF09369">
    <property type="entry name" value="MZB"/>
    <property type="match status" value="1"/>
</dbReference>
<dbReference type="InterPro" id="IPR038720">
    <property type="entry name" value="YprB_RNase_H-like_dom"/>
</dbReference>
<dbReference type="SUPFAM" id="SSF52540">
    <property type="entry name" value="P-loop containing nucleoside triphosphate hydrolases"/>
    <property type="match status" value="1"/>
</dbReference>
<dbReference type="PROSITE" id="PS51194">
    <property type="entry name" value="HELICASE_CTER"/>
    <property type="match status" value="1"/>
</dbReference>
<dbReference type="GO" id="GO:0003676">
    <property type="term" value="F:nucleic acid binding"/>
    <property type="evidence" value="ECO:0007669"/>
    <property type="project" value="InterPro"/>
</dbReference>
<feature type="compositionally biased region" description="Polar residues" evidence="3">
    <location>
        <begin position="830"/>
        <end position="852"/>
    </location>
</feature>
<keyword evidence="2" id="KW-0067">ATP-binding</keyword>
<dbReference type="Pfam" id="PF22982">
    <property type="entry name" value="WHD_HRQ1"/>
    <property type="match status" value="1"/>
</dbReference>
<dbReference type="Gene3D" id="3.30.420.10">
    <property type="entry name" value="Ribonuclease H-like superfamily/Ribonuclease H"/>
    <property type="match status" value="1"/>
</dbReference>
<dbReference type="EMBL" id="AP017378">
    <property type="protein sequence ID" value="BBD09462.1"/>
    <property type="molecule type" value="Genomic_DNA"/>
</dbReference>
<dbReference type="GO" id="GO:0036297">
    <property type="term" value="P:interstrand cross-link repair"/>
    <property type="evidence" value="ECO:0007669"/>
    <property type="project" value="TreeGrafter"/>
</dbReference>
<dbReference type="RefSeq" id="WP_232034788.1">
    <property type="nucleotide sequence ID" value="NZ_AP017378.1"/>
</dbReference>
<feature type="domain" description="Helicase ATP-binding" evidence="4">
    <location>
        <begin position="65"/>
        <end position="248"/>
    </location>
</feature>
<dbReference type="SUPFAM" id="SSF53098">
    <property type="entry name" value="Ribonuclease H-like"/>
    <property type="match status" value="1"/>
</dbReference>
<sequence length="1045" mass="115785">MADIREYIEALKASERMGHLVAHHEIMPAREAEYGQCRRAWPVTVERVLHERGIEQLYSHQARSMDVLRSGRSVVAATPTASGKTLIYNLPVIEQVLANPDSRALYLFPLKALAQDQLKGFEELVAAWPKDTRPTAAIYDGDTTAWFRKKIRETPPNVLLTNPEMLHLALMPYHENWAAFFAGLTHIVVDEVHTYRGVLGSHMAQVFRRLKRVCRRYGADPAFAFLSATVGNPRELAAQLTGVEVEGVTESGAPQGARHFLFLNPAQTMADSPSQVAILMLKAALSRGMRTIVYTGSRKMTELIAMWASERAGKYKGKISAYRAGFLPEERRDIEERMASGDLLAVISTSALELGIDIGSLDLCILVGYPGTIMQTLQRGGRVGRAQQESAVALIAGEDQLDQYFMRNPQDFFARPPEQAVLNPYNPKIVEKHLVCAAAELAMRPDEPWLAEDGIVPIVRDLELRGKLLFSADGDTIHSHRKRPHYEVDLRGSGGQFQITTRIGQDNGGADPAKEVSVGQIDEQRAYKETHPGAVYLHRGKTYVVDDLDIGGRTVRVVPAKVDYYTRVRTEKTTEILSIDGVRSAWGMRVFKGRLKVTEHVTGYDKRRTRGGRLLTLVPLDLPPLTFETEGLWMEIPRGVQRRAEDEYMHFMGGIHALEHAAIGILPLLVMTDRNDLGGISTPFHPQVGAAAVFVYDGTPGGVGLSFQAFDQAEELLERTLGVIAGCPCEVGCPSCVHSPKCGSGNRPIDKAASRFLLEAIQSEAGPDIDAQALMEAFVPPEVVNAEPASAAKQGKNTVGEASEASRKAMSDKDLNQSNTKKHTIRIEVQEQTGRKSNPGTSHGQRAQSPSDVKQLDSEQEAVMNATENGRYGVFDLETQRSAAEVGGWHKAYKMGVSCACLFDSATGETRAYLEEEVPELIEDLQALPLVIGFNIKRFDYTVLKGYSRFDFKTLPTLDLLQRVHERLGYRLSLDHLAQTTLGAKKSADGLQALEWWKQGRIDDIVKYCKQDVAVTRDLYLYGRENGYLLFTNKAKNVVRLPVSW</sequence>
<dbReference type="KEGG" id="dfl:DFE_2736"/>
<organism evidence="6 7">
    <name type="scientific">Desulfovibrio ferrophilus</name>
    <dbReference type="NCBI Taxonomy" id="241368"/>
    <lineage>
        <taxon>Bacteria</taxon>
        <taxon>Pseudomonadati</taxon>
        <taxon>Thermodesulfobacteriota</taxon>
        <taxon>Desulfovibrionia</taxon>
        <taxon>Desulfovibrionales</taxon>
        <taxon>Desulfovibrionaceae</taxon>
        <taxon>Desulfovibrio</taxon>
    </lineage>
</organism>
<dbReference type="InterPro" id="IPR014001">
    <property type="entry name" value="Helicase_ATP-bd"/>
</dbReference>
<dbReference type="InterPro" id="IPR012337">
    <property type="entry name" value="RNaseH-like_sf"/>
</dbReference>
<dbReference type="InterPro" id="IPR036397">
    <property type="entry name" value="RNaseH_sf"/>
</dbReference>
<dbReference type="InterPro" id="IPR018973">
    <property type="entry name" value="MZB"/>
</dbReference>
<feature type="region of interest" description="Disordered" evidence="3">
    <location>
        <begin position="788"/>
        <end position="859"/>
    </location>
</feature>